<dbReference type="AlphaFoldDB" id="A0AAJ0CGN7"/>
<gene>
    <name evidence="1" type="ORF">QQS21_011022</name>
</gene>
<dbReference type="EMBL" id="JASWJB010000347">
    <property type="protein sequence ID" value="KAK2591304.1"/>
    <property type="molecule type" value="Genomic_DNA"/>
</dbReference>
<dbReference type="Proteomes" id="UP001251528">
    <property type="component" value="Unassembled WGS sequence"/>
</dbReference>
<reference evidence="1" key="1">
    <citation type="submission" date="2023-06" db="EMBL/GenBank/DDBJ databases">
        <title>Conoideocrella luteorostrata (Hypocreales: Clavicipitaceae), a potential biocontrol fungus for elongate hemlock scale in United States Christmas tree production areas.</title>
        <authorList>
            <person name="Barrett H."/>
            <person name="Lovett B."/>
            <person name="Macias A.M."/>
            <person name="Stajich J.E."/>
            <person name="Kasson M.T."/>
        </authorList>
    </citation>
    <scope>NUCLEOTIDE SEQUENCE</scope>
    <source>
        <strain evidence="1">ARSEF 14590</strain>
    </source>
</reference>
<evidence type="ECO:0000313" key="2">
    <source>
        <dbReference type="Proteomes" id="UP001251528"/>
    </source>
</evidence>
<organism evidence="1 2">
    <name type="scientific">Conoideocrella luteorostrata</name>
    <dbReference type="NCBI Taxonomy" id="1105319"/>
    <lineage>
        <taxon>Eukaryota</taxon>
        <taxon>Fungi</taxon>
        <taxon>Dikarya</taxon>
        <taxon>Ascomycota</taxon>
        <taxon>Pezizomycotina</taxon>
        <taxon>Sordariomycetes</taxon>
        <taxon>Hypocreomycetidae</taxon>
        <taxon>Hypocreales</taxon>
        <taxon>Clavicipitaceae</taxon>
        <taxon>Conoideocrella</taxon>
    </lineage>
</organism>
<sequence length="181" mass="21007">MDNAQKYDVSLWEIHETEDDCTLVIRTDNGRVFYCQISPTNFHRSPQLKEQYFKCLSLLRSREEPDEEGDFYLEDACDWLSRPFHLLITRLAPRALTKMGNARPTLAQYPFPPYFVCSLGAHDEALEANELVSQDHGWGRATICLGNNIMDDLDSWTRFYNPHEVDICYDNPADVLIKSPR</sequence>
<proteinExistence type="predicted"/>
<evidence type="ECO:0000313" key="1">
    <source>
        <dbReference type="EMBL" id="KAK2591304.1"/>
    </source>
</evidence>
<comment type="caution">
    <text evidence="1">The sequence shown here is derived from an EMBL/GenBank/DDBJ whole genome shotgun (WGS) entry which is preliminary data.</text>
</comment>
<accession>A0AAJ0CGN7</accession>
<protein>
    <submittedName>
        <fullName evidence="1">Uncharacterized protein</fullName>
    </submittedName>
</protein>
<keyword evidence="2" id="KW-1185">Reference proteome</keyword>
<name>A0AAJ0CGN7_9HYPO</name>